<proteinExistence type="predicted"/>
<comment type="caution">
    <text evidence="2">The sequence shown here is derived from an EMBL/GenBank/DDBJ whole genome shotgun (WGS) entry which is preliminary data.</text>
</comment>
<reference evidence="2" key="1">
    <citation type="submission" date="2022-07" db="EMBL/GenBank/DDBJ databases">
        <title>Taxonomy of Novel Oxalotrophic and Methylotrophic Bacteria.</title>
        <authorList>
            <person name="Sahin N."/>
            <person name="Tani A."/>
        </authorList>
    </citation>
    <scope>NUCLEOTIDE SEQUENCE</scope>
    <source>
        <strain evidence="2">Y10</strain>
    </source>
</reference>
<name>A0ABQ5MLV2_9FLAO</name>
<feature type="transmembrane region" description="Helical" evidence="1">
    <location>
        <begin position="81"/>
        <end position="99"/>
    </location>
</feature>
<dbReference type="EMBL" id="BRVO01000003">
    <property type="protein sequence ID" value="GLB50398.1"/>
    <property type="molecule type" value="Genomic_DNA"/>
</dbReference>
<keyword evidence="3" id="KW-1185">Reference proteome</keyword>
<organism evidence="2 3">
    <name type="scientific">Neptunitalea lumnitzerae</name>
    <dbReference type="NCBI Taxonomy" id="2965509"/>
    <lineage>
        <taxon>Bacteria</taxon>
        <taxon>Pseudomonadati</taxon>
        <taxon>Bacteroidota</taxon>
        <taxon>Flavobacteriia</taxon>
        <taxon>Flavobacteriales</taxon>
        <taxon>Flavobacteriaceae</taxon>
        <taxon>Neptunitalea</taxon>
    </lineage>
</organism>
<dbReference type="RefSeq" id="WP_281766022.1">
    <property type="nucleotide sequence ID" value="NZ_BRVO01000003.1"/>
</dbReference>
<keyword evidence="1" id="KW-1133">Transmembrane helix</keyword>
<sequence length="168" mass="19123">MKKDFSHSKKDGFQLPDNYFEKFEENLMHTITQIKQPAELPKSSGFKVPDAYFEDVEISILAKIETENKAKFFTFQRIKKFAYSAAAIAVTALIGVWVFNSRTITSNQTLTATELETIIEEGYLPVNSYDVGEVFSDEISDISITSNMVSDEDIIDYLSIYDITQDEN</sequence>
<evidence type="ECO:0000313" key="2">
    <source>
        <dbReference type="EMBL" id="GLB50398.1"/>
    </source>
</evidence>
<evidence type="ECO:0000256" key="1">
    <source>
        <dbReference type="SAM" id="Phobius"/>
    </source>
</evidence>
<evidence type="ECO:0000313" key="3">
    <source>
        <dbReference type="Proteomes" id="UP001143543"/>
    </source>
</evidence>
<dbReference type="Proteomes" id="UP001143543">
    <property type="component" value="Unassembled WGS sequence"/>
</dbReference>
<keyword evidence="1" id="KW-0812">Transmembrane</keyword>
<protein>
    <submittedName>
        <fullName evidence="2">Uncharacterized protein</fullName>
    </submittedName>
</protein>
<gene>
    <name evidence="2" type="ORF">Y10_27660</name>
</gene>
<keyword evidence="1" id="KW-0472">Membrane</keyword>
<accession>A0ABQ5MLV2</accession>